<proteinExistence type="predicted"/>
<evidence type="ECO:0008006" key="3">
    <source>
        <dbReference type="Google" id="ProtNLM"/>
    </source>
</evidence>
<keyword evidence="2" id="KW-1185">Reference proteome</keyword>
<protein>
    <recommendedName>
        <fullName evidence="3">Lipoprotein</fullName>
    </recommendedName>
</protein>
<reference evidence="1 2" key="1">
    <citation type="submission" date="2016-11" db="EMBL/GenBank/DDBJ databases">
        <title>Study of marine rhodopsin-containing bacteria.</title>
        <authorList>
            <person name="Yoshizawa S."/>
            <person name="Kumagai Y."/>
            <person name="Kogure K."/>
        </authorList>
    </citation>
    <scope>NUCLEOTIDE SEQUENCE [LARGE SCALE GENOMIC DNA]</scope>
    <source>
        <strain evidence="1 2">SAORIC-28</strain>
    </source>
</reference>
<evidence type="ECO:0000313" key="1">
    <source>
        <dbReference type="EMBL" id="PAP75088.1"/>
    </source>
</evidence>
<accession>A0A271IVX7</accession>
<dbReference type="PROSITE" id="PS51257">
    <property type="entry name" value="PROKAR_LIPOPROTEIN"/>
    <property type="match status" value="1"/>
</dbReference>
<dbReference type="RefSeq" id="WP_095508714.1">
    <property type="nucleotide sequence ID" value="NZ_MQWD01000001.1"/>
</dbReference>
<evidence type="ECO:0000313" key="2">
    <source>
        <dbReference type="Proteomes" id="UP000216339"/>
    </source>
</evidence>
<dbReference type="AlphaFoldDB" id="A0A271IVX7"/>
<sequence length="145" mass="15244">MRPLLTFSAALLVVAGCDSGSPPTAFDVDIAVLPYPGEHDNPAATADVVFVAPGVAPAAGDTVRFDNVSLPWTYEAEALGIGQYTLEACVVGRGILEARLDVSDGYQGFVTHGFGTEFTPDGTQGTCAYGSFRVSDRTETPPWEQ</sequence>
<dbReference type="Proteomes" id="UP000216339">
    <property type="component" value="Unassembled WGS sequence"/>
</dbReference>
<dbReference type="EMBL" id="MQWD01000001">
    <property type="protein sequence ID" value="PAP75088.1"/>
    <property type="molecule type" value="Genomic_DNA"/>
</dbReference>
<gene>
    <name evidence="1" type="ORF">BSZ37_00785</name>
</gene>
<comment type="caution">
    <text evidence="1">The sequence shown here is derived from an EMBL/GenBank/DDBJ whole genome shotgun (WGS) entry which is preliminary data.</text>
</comment>
<organism evidence="1 2">
    <name type="scientific">Rubrivirga marina</name>
    <dbReference type="NCBI Taxonomy" id="1196024"/>
    <lineage>
        <taxon>Bacteria</taxon>
        <taxon>Pseudomonadati</taxon>
        <taxon>Rhodothermota</taxon>
        <taxon>Rhodothermia</taxon>
        <taxon>Rhodothermales</taxon>
        <taxon>Rubricoccaceae</taxon>
        <taxon>Rubrivirga</taxon>
    </lineage>
</organism>
<name>A0A271IVX7_9BACT</name>